<proteinExistence type="predicted"/>
<dbReference type="STRING" id="7398.A0A1A9ZIX2"/>
<dbReference type="AlphaFoldDB" id="A0A1A9ZIX2"/>
<reference evidence="2" key="1">
    <citation type="submission" date="2014-03" db="EMBL/GenBank/DDBJ databases">
        <authorList>
            <person name="Aksoy S."/>
            <person name="Warren W."/>
            <person name="Wilson R.K."/>
        </authorList>
    </citation>
    <scope>NUCLEOTIDE SEQUENCE [LARGE SCALE GENOMIC DNA]</scope>
    <source>
        <strain evidence="2">IAEA</strain>
    </source>
</reference>
<evidence type="ECO:0000313" key="2">
    <source>
        <dbReference type="Proteomes" id="UP000092445"/>
    </source>
</evidence>
<dbReference type="PANTHER" id="PTHR46557:SF1">
    <property type="entry name" value="SERINE_THREONINE-PROTEIN PHOSPHATASE 1 REGULATORY SUBUNIT 10"/>
    <property type="match status" value="1"/>
</dbReference>
<dbReference type="InterPro" id="IPR035441">
    <property type="entry name" value="TFIIS/LEDGF_dom_sf"/>
</dbReference>
<keyword evidence="2" id="KW-1185">Reference proteome</keyword>
<reference evidence="1" key="2">
    <citation type="submission" date="2020-05" db="UniProtKB">
        <authorList>
            <consortium name="EnsemblMetazoa"/>
        </authorList>
    </citation>
    <scope>IDENTIFICATION</scope>
    <source>
        <strain evidence="1">IAEA</strain>
    </source>
</reference>
<dbReference type="Proteomes" id="UP000092445">
    <property type="component" value="Unassembled WGS sequence"/>
</dbReference>
<name>A0A1A9ZIX2_GLOPL</name>
<dbReference type="EnsemblMetazoa" id="GPAI016154-RA">
    <property type="protein sequence ID" value="GPAI016154-PA"/>
    <property type="gene ID" value="GPAI016154"/>
</dbReference>
<accession>A0A1A9ZIX2</accession>
<dbReference type="GO" id="GO:0072357">
    <property type="term" value="C:PTW/PP1 phosphatase complex"/>
    <property type="evidence" value="ECO:0007669"/>
    <property type="project" value="TreeGrafter"/>
</dbReference>
<dbReference type="PANTHER" id="PTHR46557">
    <property type="entry name" value="SERINE/THREONINE-PROTEIN PHOSPHATASE 1 REGULATORY SUBUNIT 10-RELATED"/>
    <property type="match status" value="1"/>
</dbReference>
<evidence type="ECO:0000313" key="1">
    <source>
        <dbReference type="EnsemblMetazoa" id="GPAI016154-PA"/>
    </source>
</evidence>
<sequence>MASKGVTQRESSSSTQDYMNGFQAVFSNFNEQNYNVELENIEAITRRSLIVKMPRIVPIQLLKCLKVLLDDNGGILSAGEVKRIASLMTKYSKKLVSKCIYVQILKCTKTELLGEFMGAGGWSLVYTWLNDAIRAMNWPLVQEILELLLLCPVDVHRLKINSAPKLVKGLCKDGGNEVGKFLLQPCTLKACPSSKGEHWDIVENEILVFSFLLSTSIKLLAHGRACNCPETMGEGILLR</sequence>
<dbReference type="VEuPathDB" id="VectorBase:GPAI016154"/>
<dbReference type="GO" id="GO:0008157">
    <property type="term" value="F:protein phosphatase 1 binding"/>
    <property type="evidence" value="ECO:0007669"/>
    <property type="project" value="TreeGrafter"/>
</dbReference>
<organism evidence="1 2">
    <name type="scientific">Glossina pallidipes</name>
    <name type="common">Tsetse fly</name>
    <dbReference type="NCBI Taxonomy" id="7398"/>
    <lineage>
        <taxon>Eukaryota</taxon>
        <taxon>Metazoa</taxon>
        <taxon>Ecdysozoa</taxon>
        <taxon>Arthropoda</taxon>
        <taxon>Hexapoda</taxon>
        <taxon>Insecta</taxon>
        <taxon>Pterygota</taxon>
        <taxon>Neoptera</taxon>
        <taxon>Endopterygota</taxon>
        <taxon>Diptera</taxon>
        <taxon>Brachycera</taxon>
        <taxon>Muscomorpha</taxon>
        <taxon>Hippoboscoidea</taxon>
        <taxon>Glossinidae</taxon>
        <taxon>Glossina</taxon>
    </lineage>
</organism>
<dbReference type="GO" id="GO:0000785">
    <property type="term" value="C:chromatin"/>
    <property type="evidence" value="ECO:0007669"/>
    <property type="project" value="TreeGrafter"/>
</dbReference>
<protein>
    <submittedName>
        <fullName evidence="1">Uncharacterized protein</fullName>
    </submittedName>
</protein>
<dbReference type="SUPFAM" id="SSF47676">
    <property type="entry name" value="Conserved domain common to transcription factors TFIIS, elongin A, CRSP70"/>
    <property type="match status" value="1"/>
</dbReference>